<proteinExistence type="predicted"/>
<organism evidence="3 4">
    <name type="scientific">Saccoglossus kowalevskii</name>
    <name type="common">Acorn worm</name>
    <dbReference type="NCBI Taxonomy" id="10224"/>
    <lineage>
        <taxon>Eukaryota</taxon>
        <taxon>Metazoa</taxon>
        <taxon>Hemichordata</taxon>
        <taxon>Enteropneusta</taxon>
        <taxon>Harrimaniidae</taxon>
        <taxon>Saccoglossus</taxon>
    </lineage>
</organism>
<dbReference type="InterPro" id="IPR003131">
    <property type="entry name" value="T1-type_BTB"/>
</dbReference>
<dbReference type="Gene3D" id="2.130.10.10">
    <property type="entry name" value="YVTN repeat-like/Quinoprotein amine dehydrogenase"/>
    <property type="match status" value="1"/>
</dbReference>
<dbReference type="PROSITE" id="PS50097">
    <property type="entry name" value="BTB"/>
    <property type="match status" value="1"/>
</dbReference>
<protein>
    <submittedName>
        <fullName evidence="4">BTB/POZ domain-containing protein KCTD3-like</fullName>
    </submittedName>
</protein>
<dbReference type="Pfam" id="PF02214">
    <property type="entry name" value="BTB_2"/>
    <property type="match status" value="1"/>
</dbReference>
<evidence type="ECO:0000313" key="4">
    <source>
        <dbReference type="RefSeq" id="XP_002736459.1"/>
    </source>
</evidence>
<dbReference type="RefSeq" id="XP_002736459.1">
    <property type="nucleotide sequence ID" value="XM_002736413.2"/>
</dbReference>
<dbReference type="SUPFAM" id="SSF54695">
    <property type="entry name" value="POZ domain"/>
    <property type="match status" value="1"/>
</dbReference>
<dbReference type="Gene3D" id="3.30.710.10">
    <property type="entry name" value="Potassium Channel Kv1.1, Chain A"/>
    <property type="match status" value="1"/>
</dbReference>
<name>A0ABM0GSK7_SACKO</name>
<gene>
    <name evidence="4" type="primary">LOC100376220</name>
</gene>
<dbReference type="PANTHER" id="PTHR15859">
    <property type="entry name" value="SETA BINDING PROTEIN 1"/>
    <property type="match status" value="1"/>
</dbReference>
<dbReference type="SUPFAM" id="SSF50978">
    <property type="entry name" value="WD40 repeat-like"/>
    <property type="match status" value="1"/>
</dbReference>
<dbReference type="PANTHER" id="PTHR15859:SF1">
    <property type="entry name" value="BTB DOMAIN-CONTAINING PROTEIN"/>
    <property type="match status" value="1"/>
</dbReference>
<dbReference type="InterPro" id="IPR015943">
    <property type="entry name" value="WD40/YVTN_repeat-like_dom_sf"/>
</dbReference>
<dbReference type="GeneID" id="100376220"/>
<feature type="domain" description="BTB" evidence="2">
    <location>
        <begin position="11"/>
        <end position="80"/>
    </location>
</feature>
<dbReference type="InterPro" id="IPR047876">
    <property type="entry name" value="SHKBP1/KCTD3"/>
</dbReference>
<evidence type="ECO:0000259" key="2">
    <source>
        <dbReference type="PROSITE" id="PS50097"/>
    </source>
</evidence>
<dbReference type="InterPro" id="IPR036322">
    <property type="entry name" value="WD40_repeat_dom_sf"/>
</dbReference>
<sequence>MNSTAFIMPGEIVHLNVGGRRFSTSRQTLTWIPDSFFSSLMSGRISSVKDETGAIFIDRDPTLFVPILNYLRTKDLDLDGLNIPALRHEAEFYGMTPLVRKLMFCEDLERSSCGNVLFHAYLPAAAFPLRSRHCTVGEAELRTRPQQPPLQRDRIASARDSHTNCTADAVFSRSDLDISLADTMLDPRKAILITGHHNWIAVGYPHFICCYRIKESTGWNLIFTSPYLEHTVERLALNSKVTSINQGDNREKMVAVSYGSTVRLWCCQDDARSEVGTFNLGVPVDALFFIGSQLVATSKTGKVGVWHAMTQNWQIQEVQPVTSCDAAGSVLLLGCSNGSIYYIDMQKFPLRMKDNDLLVTELYHDPSNDAITALSVYMTPKSMCSEFNHTRTWNVTRFRGMLSTQPGSAPVASFKVLSLEDGEPHRSYQAGNDIVCSEFNHTRTWNVTRFRGMLSTQPGSAPVASFKVLSLEDSEPHRSYQAGNDIGPHGERDDMQVFIQKVVPETDQVFVRLSSTGNRVCTIQSVDATNITCFCVHECEGSNRMGSRPRRYLFTGHSNGAIQMWDLTTALEQYSKDKEDPIVGGPTENELITLLGQCDLSTSRCTTPSMSPASSLLAPQLLARFRNSMTSSVHISTEDIPAAGAEGGVAEHGAAGGSPEPRITHC</sequence>
<evidence type="ECO:0000256" key="1">
    <source>
        <dbReference type="SAM" id="MobiDB-lite"/>
    </source>
</evidence>
<dbReference type="InterPro" id="IPR000210">
    <property type="entry name" value="BTB/POZ_dom"/>
</dbReference>
<dbReference type="Proteomes" id="UP000694865">
    <property type="component" value="Unplaced"/>
</dbReference>
<accession>A0ABM0GSK7</accession>
<dbReference type="SMART" id="SM00320">
    <property type="entry name" value="WD40"/>
    <property type="match status" value="3"/>
</dbReference>
<dbReference type="InterPro" id="IPR001680">
    <property type="entry name" value="WD40_rpt"/>
</dbReference>
<keyword evidence="3" id="KW-1185">Reference proteome</keyword>
<reference evidence="4" key="1">
    <citation type="submission" date="2025-08" db="UniProtKB">
        <authorList>
            <consortium name="RefSeq"/>
        </authorList>
    </citation>
    <scope>IDENTIFICATION</scope>
    <source>
        <tissue evidence="4">Testes</tissue>
    </source>
</reference>
<dbReference type="SMART" id="SM00225">
    <property type="entry name" value="BTB"/>
    <property type="match status" value="1"/>
</dbReference>
<dbReference type="InterPro" id="IPR011333">
    <property type="entry name" value="SKP1/BTB/POZ_sf"/>
</dbReference>
<feature type="region of interest" description="Disordered" evidence="1">
    <location>
        <begin position="647"/>
        <end position="666"/>
    </location>
</feature>
<evidence type="ECO:0000313" key="3">
    <source>
        <dbReference type="Proteomes" id="UP000694865"/>
    </source>
</evidence>